<sequence>MSDPVSLIEYQKIIDGNNIGYCKYGNGPNYLLCICGAVGITTNSVHSDGMVRRSKNCHTCNWTRKSRYCNYIHFSHLLNVNAKHVTGMKNTDHWLPSSRAPYLAHYPENFLRTQWAALCDVVQQ</sequence>
<keyword evidence="1" id="KW-1185">Reference proteome</keyword>
<proteinExistence type="predicted"/>
<protein>
    <submittedName>
        <fullName evidence="2">FLYWCH-type domain-containing protein</fullName>
    </submittedName>
</protein>
<dbReference type="AlphaFoldDB" id="A0A1I7X585"/>
<accession>A0A1I7X585</accession>
<evidence type="ECO:0000313" key="2">
    <source>
        <dbReference type="WBParaSite" id="Hba_12719"/>
    </source>
</evidence>
<reference evidence="2" key="1">
    <citation type="submission" date="2016-11" db="UniProtKB">
        <authorList>
            <consortium name="WormBaseParasite"/>
        </authorList>
    </citation>
    <scope>IDENTIFICATION</scope>
</reference>
<dbReference type="Proteomes" id="UP000095283">
    <property type="component" value="Unplaced"/>
</dbReference>
<evidence type="ECO:0000313" key="1">
    <source>
        <dbReference type="Proteomes" id="UP000095283"/>
    </source>
</evidence>
<organism evidence="1 2">
    <name type="scientific">Heterorhabditis bacteriophora</name>
    <name type="common">Entomopathogenic nematode worm</name>
    <dbReference type="NCBI Taxonomy" id="37862"/>
    <lineage>
        <taxon>Eukaryota</taxon>
        <taxon>Metazoa</taxon>
        <taxon>Ecdysozoa</taxon>
        <taxon>Nematoda</taxon>
        <taxon>Chromadorea</taxon>
        <taxon>Rhabditida</taxon>
        <taxon>Rhabditina</taxon>
        <taxon>Rhabditomorpha</taxon>
        <taxon>Strongyloidea</taxon>
        <taxon>Heterorhabditidae</taxon>
        <taxon>Heterorhabditis</taxon>
    </lineage>
</organism>
<name>A0A1I7X585_HETBA</name>
<dbReference type="WBParaSite" id="Hba_12719">
    <property type="protein sequence ID" value="Hba_12719"/>
    <property type="gene ID" value="Hba_12719"/>
</dbReference>